<dbReference type="GO" id="GO:0046872">
    <property type="term" value="F:metal ion binding"/>
    <property type="evidence" value="ECO:0007669"/>
    <property type="project" value="UniProtKB-KW"/>
</dbReference>
<dbReference type="SUPFAM" id="SSF51182">
    <property type="entry name" value="RmlC-like cupins"/>
    <property type="match status" value="1"/>
</dbReference>
<evidence type="ECO:0000313" key="4">
    <source>
        <dbReference type="Proteomes" id="UP000548423"/>
    </source>
</evidence>
<dbReference type="InterPro" id="IPR014710">
    <property type="entry name" value="RmlC-like_jellyroll"/>
</dbReference>
<reference evidence="4" key="2">
    <citation type="submission" date="2020-08" db="EMBL/GenBank/DDBJ databases">
        <title>The Agave Microbiome: Exploring the role of microbial communities in plant adaptations to desert environments.</title>
        <authorList>
            <person name="Partida-Martinez L.P."/>
        </authorList>
    </citation>
    <scope>NUCLEOTIDE SEQUENCE [LARGE SCALE GENOMIC DNA]</scope>
    <source>
        <strain evidence="4">AT2.8</strain>
    </source>
</reference>
<keyword evidence="1" id="KW-0479">Metal-binding</keyword>
<dbReference type="InterPro" id="IPR011051">
    <property type="entry name" value="RmlC_Cupin_sf"/>
</dbReference>
<dbReference type="InterPro" id="IPR051804">
    <property type="entry name" value="Carb_Metab_Reg_Kinase/Isom"/>
</dbReference>
<evidence type="ECO:0000256" key="1">
    <source>
        <dbReference type="ARBA" id="ARBA00022723"/>
    </source>
</evidence>
<dbReference type="PANTHER" id="PTHR42742:SF3">
    <property type="entry name" value="FRUCTOKINASE"/>
    <property type="match status" value="1"/>
</dbReference>
<organism evidence="3 4">
    <name type="scientific">Neobacillus niacini</name>
    <dbReference type="NCBI Taxonomy" id="86668"/>
    <lineage>
        <taxon>Bacteria</taxon>
        <taxon>Bacillati</taxon>
        <taxon>Bacillota</taxon>
        <taxon>Bacilli</taxon>
        <taxon>Bacillales</taxon>
        <taxon>Bacillaceae</taxon>
        <taxon>Neobacillus</taxon>
    </lineage>
</organism>
<keyword evidence="2" id="KW-0862">Zinc</keyword>
<evidence type="ECO:0000313" key="3">
    <source>
        <dbReference type="EMBL" id="NYE05861.1"/>
    </source>
</evidence>
<accession>A0A852TCD4</accession>
<dbReference type="AlphaFoldDB" id="A0A852TCD4"/>
<reference evidence="4" key="1">
    <citation type="submission" date="2020-07" db="EMBL/GenBank/DDBJ databases">
        <authorList>
            <person name="Partida-Martinez L."/>
            <person name="Huntemann M."/>
            <person name="Clum A."/>
            <person name="Wang J."/>
            <person name="Palaniappan K."/>
            <person name="Ritter S."/>
            <person name="Chen I.-M."/>
            <person name="Stamatis D."/>
            <person name="Reddy T."/>
            <person name="O'Malley R."/>
            <person name="Daum C."/>
            <person name="Shapiro N."/>
            <person name="Ivanova N."/>
            <person name="Kyrpides N."/>
            <person name="Woyke T."/>
        </authorList>
    </citation>
    <scope>NUCLEOTIDE SEQUENCE [LARGE SCALE GENOMIC DNA]</scope>
    <source>
        <strain evidence="4">AT2.8</strain>
    </source>
</reference>
<dbReference type="Gene3D" id="2.60.120.10">
    <property type="entry name" value="Jelly Rolls"/>
    <property type="match status" value="1"/>
</dbReference>
<name>A0A852TCD4_9BACI</name>
<evidence type="ECO:0000256" key="2">
    <source>
        <dbReference type="ARBA" id="ARBA00022833"/>
    </source>
</evidence>
<dbReference type="GO" id="GO:0016853">
    <property type="term" value="F:isomerase activity"/>
    <property type="evidence" value="ECO:0007669"/>
    <property type="project" value="UniProtKB-KW"/>
</dbReference>
<dbReference type="Proteomes" id="UP000548423">
    <property type="component" value="Unassembled WGS sequence"/>
</dbReference>
<gene>
    <name evidence="3" type="ORF">F4694_002636</name>
</gene>
<keyword evidence="3" id="KW-0413">Isomerase</keyword>
<dbReference type="EMBL" id="JACCBX010000005">
    <property type="protein sequence ID" value="NYE05861.1"/>
    <property type="molecule type" value="Genomic_DNA"/>
</dbReference>
<dbReference type="PANTHER" id="PTHR42742">
    <property type="entry name" value="TRANSCRIPTIONAL REPRESSOR MPRA"/>
    <property type="match status" value="1"/>
</dbReference>
<protein>
    <submittedName>
        <fullName evidence="3">Mannose-6-phosphate isomerase class I</fullName>
    </submittedName>
</protein>
<comment type="caution">
    <text evidence="3">The sequence shown here is derived from an EMBL/GenBank/DDBJ whole genome shotgun (WGS) entry which is preliminary data.</text>
</comment>
<dbReference type="CDD" id="cd07010">
    <property type="entry name" value="cupin_PMI_type_I_N_bac"/>
    <property type="match status" value="1"/>
</dbReference>
<sequence>MFNKYPVNPVREQLDTNPLTVGYNSIINGILSFLEKQQNGIPLLVIDGTHGVDYQKFLQPLIATIEKQGYTPLVHSTTGYLKSGEQLRHQFAENITDNRAFGYVIEANVSIYFVDDAQSTFAHSLPNDTTTKQVVIVFGPGAYWLTEGKCDLFYFLDISREAQQLEYKNHLLNFGMTWNRDGVEKYKIAYFVEWPILENYRKQLITKIDVYVDMNQPNKPVATTGVGLKEIIAHISRAPMRVKPFFAPGVWGGQYLKEMVDLPEDWVNCAWGFEPIAPENSILIGYQDTIIEVPFLIIMAYEHVTIMGERNVRLFGDYFPVRFDYLDTIDGDNLSCQVHPKQEYVRKHFNELMTQQESYYIMDKKGESKVYLGLTENCTREGFLNAVTQAQETAVPMPFTDYVNEFAAEKGDLFLIPTGTVHCSGKDNLVLEISSTTWWFTFKIYDYLRKDLDGKPRPVNIDHAFENIDFDKKTDWVKEYLIPVPQLIQTQGENEEYLLGQRDDLLFYVRRIHLQTEWMDNTNNEFVMYNLVEGERIRIVSLADESVFVELAYAESYILPSVLGGYKIINLGSTPCKLIKAGVSPNWDVSFIEG</sequence>
<proteinExistence type="predicted"/>